<name>A0A4Y2GUF4_ARAVE</name>
<evidence type="ECO:0000313" key="1">
    <source>
        <dbReference type="EMBL" id="GBM57400.1"/>
    </source>
</evidence>
<reference evidence="1 2" key="1">
    <citation type="journal article" date="2019" name="Sci. Rep.">
        <title>Orb-weaving spider Araneus ventricosus genome elucidates the spidroin gene catalogue.</title>
        <authorList>
            <person name="Kono N."/>
            <person name="Nakamura H."/>
            <person name="Ohtoshi R."/>
            <person name="Moran D.A.P."/>
            <person name="Shinohara A."/>
            <person name="Yoshida Y."/>
            <person name="Fujiwara M."/>
            <person name="Mori M."/>
            <person name="Tomita M."/>
            <person name="Arakawa K."/>
        </authorList>
    </citation>
    <scope>NUCLEOTIDE SEQUENCE [LARGE SCALE GENOMIC DNA]</scope>
</reference>
<organism evidence="1 2">
    <name type="scientific">Araneus ventricosus</name>
    <name type="common">Orbweaver spider</name>
    <name type="synonym">Epeira ventricosa</name>
    <dbReference type="NCBI Taxonomy" id="182803"/>
    <lineage>
        <taxon>Eukaryota</taxon>
        <taxon>Metazoa</taxon>
        <taxon>Ecdysozoa</taxon>
        <taxon>Arthropoda</taxon>
        <taxon>Chelicerata</taxon>
        <taxon>Arachnida</taxon>
        <taxon>Araneae</taxon>
        <taxon>Araneomorphae</taxon>
        <taxon>Entelegynae</taxon>
        <taxon>Araneoidea</taxon>
        <taxon>Araneidae</taxon>
        <taxon>Araneus</taxon>
    </lineage>
</organism>
<dbReference type="PANTHER" id="PTHR47331">
    <property type="entry name" value="PHD-TYPE DOMAIN-CONTAINING PROTEIN"/>
    <property type="match status" value="1"/>
</dbReference>
<gene>
    <name evidence="1" type="ORF">AVEN_59880_1</name>
</gene>
<dbReference type="PANTHER" id="PTHR47331:SF1">
    <property type="entry name" value="GAG-LIKE PROTEIN"/>
    <property type="match status" value="1"/>
</dbReference>
<proteinExistence type="predicted"/>
<dbReference type="OrthoDB" id="6433154at2759"/>
<dbReference type="EMBL" id="BGPR01001591">
    <property type="protein sequence ID" value="GBM57400.1"/>
    <property type="molecule type" value="Genomic_DNA"/>
</dbReference>
<accession>A0A4Y2GUF4</accession>
<sequence length="407" mass="45373">MNTTIYSSTTELTKGLFTTVIGLSSSHHQQDVSILNIVISKLDKQSRQYYESSLSSNEVPKVDDLISFPEKRAQILENINKNAAVKPKPFLDKYRNPKTFFLKSNKVERPCAICKLNHPVFKCEAFMKLTVDQKIQFAIRNKLSLNCLNDQHFIKFCNSKSNCKECGCRHNTLLHRNGNTVHRNLKNAVSVEKAASSQELNPKAGEFRSNVSPQDNIGHSFSCIDKTNKCTVLPTVKVWVLNHFNGSFLQARGILDSGSGQDLMTSDFANRLGLPQEKTNFAVSGLGGNETKVKSKLRAIIWRSGSCRTSLDFLVVPKITDFLRIVTYNLENATIPDNLADPQFATPAKIDILIGAQSFFDIIKNDQIRSPNSGLTFRNAVFGYVASGTVNSSTPVQYCGFISKFKV</sequence>
<evidence type="ECO:0000313" key="2">
    <source>
        <dbReference type="Proteomes" id="UP000499080"/>
    </source>
</evidence>
<dbReference type="InterPro" id="IPR021109">
    <property type="entry name" value="Peptidase_aspartic_dom_sf"/>
</dbReference>
<protein>
    <submittedName>
        <fullName evidence="1">Uncharacterized protein</fullName>
    </submittedName>
</protein>
<comment type="caution">
    <text evidence="1">The sequence shown here is derived from an EMBL/GenBank/DDBJ whole genome shotgun (WGS) entry which is preliminary data.</text>
</comment>
<keyword evidence="2" id="KW-1185">Reference proteome</keyword>
<dbReference type="AlphaFoldDB" id="A0A4Y2GUF4"/>
<dbReference type="Proteomes" id="UP000499080">
    <property type="component" value="Unassembled WGS sequence"/>
</dbReference>
<dbReference type="Gene3D" id="2.40.70.10">
    <property type="entry name" value="Acid Proteases"/>
    <property type="match status" value="1"/>
</dbReference>
<dbReference type="CDD" id="cd00303">
    <property type="entry name" value="retropepsin_like"/>
    <property type="match status" value="1"/>
</dbReference>